<dbReference type="RefSeq" id="XP_053027129.1">
    <property type="nucleotide sequence ID" value="XM_053163176.1"/>
</dbReference>
<comment type="subcellular location">
    <subcellularLocation>
        <location evidence="1">Cytoplasm</location>
    </subcellularLocation>
</comment>
<dbReference type="EMBL" id="CP110434">
    <property type="protein sequence ID" value="WAQ91574.1"/>
    <property type="molecule type" value="Genomic_DNA"/>
</dbReference>
<reference evidence="4" key="1">
    <citation type="submission" date="2022-10" db="EMBL/GenBank/DDBJ databases">
        <title>Puccinia triticina Genome sequencing and assembly.</title>
        <authorList>
            <person name="Li C."/>
        </authorList>
    </citation>
    <scope>NUCLEOTIDE SEQUENCE</scope>
    <source>
        <strain evidence="4">Pt15</strain>
    </source>
</reference>
<dbReference type="Proteomes" id="UP001164743">
    <property type="component" value="Chromosome 14A"/>
</dbReference>
<dbReference type="SUPFAM" id="SSF48371">
    <property type="entry name" value="ARM repeat"/>
    <property type="match status" value="1"/>
</dbReference>
<evidence type="ECO:0000256" key="3">
    <source>
        <dbReference type="SAM" id="MobiDB-lite"/>
    </source>
</evidence>
<feature type="region of interest" description="Disordered" evidence="3">
    <location>
        <begin position="112"/>
        <end position="146"/>
    </location>
</feature>
<dbReference type="InterPro" id="IPR011989">
    <property type="entry name" value="ARM-like"/>
</dbReference>
<dbReference type="InterPro" id="IPR016024">
    <property type="entry name" value="ARM-type_fold"/>
</dbReference>
<protein>
    <recommendedName>
        <fullName evidence="6">UNC-45/Cro1/She4 central domain-containing protein</fullName>
    </recommendedName>
</protein>
<feature type="compositionally biased region" description="Low complexity" evidence="3">
    <location>
        <begin position="112"/>
        <end position="121"/>
    </location>
</feature>
<dbReference type="PANTHER" id="PTHR45994:SF1">
    <property type="entry name" value="FI21225P1"/>
    <property type="match status" value="1"/>
</dbReference>
<keyword evidence="2" id="KW-0963">Cytoplasm</keyword>
<dbReference type="PANTHER" id="PTHR45994">
    <property type="entry name" value="FI21225P1"/>
    <property type="match status" value="1"/>
</dbReference>
<feature type="compositionally biased region" description="Basic and acidic residues" evidence="3">
    <location>
        <begin position="10"/>
        <end position="25"/>
    </location>
</feature>
<organism evidence="4 5">
    <name type="scientific">Puccinia triticina</name>
    <dbReference type="NCBI Taxonomy" id="208348"/>
    <lineage>
        <taxon>Eukaryota</taxon>
        <taxon>Fungi</taxon>
        <taxon>Dikarya</taxon>
        <taxon>Basidiomycota</taxon>
        <taxon>Pucciniomycotina</taxon>
        <taxon>Pucciniomycetes</taxon>
        <taxon>Pucciniales</taxon>
        <taxon>Pucciniaceae</taxon>
        <taxon>Puccinia</taxon>
    </lineage>
</organism>
<dbReference type="GeneID" id="77804071"/>
<keyword evidence="5" id="KW-1185">Reference proteome</keyword>
<sequence>MVINDSNGSVDKHSAEVEGESRLPDSKCSQTLLPLFTDRAGIHVSTPYTATKLAAARSPYHRIPICCILSKDIRTSARPFQNYTTIAFIPIPHSPKPGLDLKTSIFSACQSSSSSPESILSANDSPSENSHKRELPTSPASPEQNERDVMGKLHITETSSVDVIHSIIKDPSIKTSDEATKVLFSNISCSNGSVRAQALKALGLALSRQESHGTAWFESALESLMHSTEALEVCNGLTALAAIWSISQDQALPFVQTEGFFSRLANSVVKLAALNQSRPEEADLNKFFSDFLACCLDHKSLCAKIQSEWPECLDRLTGISRGTSPTSVSIPARCGAILALLKLRRSTDLQSAAPPSSDQLLDILMISFLGNKNPPDSAIESLALLSEEESVRAALRQRSEAFFQTAKSLTRSDRDHEADQIKYTPSRSLAFGLATIILHLVSFKLLTKEFPADDEARKQQERRRKRITVAAKVYHSNLPEQEYRAEKYDRELLVWLRSTLERDSNLIQTLAWLSKTDDASPQLKATIAKVWLNLVEYNHCATLVSNSGGAEIVMDIINTPKLSSYLSQQQPSGTPASVTNAMSTLSSLVLDPHELEMIQVLANLWCSTENLKQSMIKSLIILFLHPSSTNLQIYLALIAIPRVIQSDSAKAEVLGCSQLLDRLDQLTVSEFSQEILELMDSLIAEPAYFKRFAPPSPADSNQTDIAYITRLQDLISLIEDEEVEVSSVAARVFCCLIEASPEVCQAIVSDHSLTKSLLETFEISSNGEPDSGGYYSSRNGEMCAAFQAIYDKLPCPSEGNPPQLLVDDRLHYGL</sequence>
<dbReference type="Gene3D" id="1.25.10.10">
    <property type="entry name" value="Leucine-rich Repeat Variant"/>
    <property type="match status" value="1"/>
</dbReference>
<gene>
    <name evidence="4" type="ORF">PtA15_14A458</name>
</gene>
<evidence type="ECO:0008006" key="6">
    <source>
        <dbReference type="Google" id="ProtNLM"/>
    </source>
</evidence>
<evidence type="ECO:0000256" key="2">
    <source>
        <dbReference type="ARBA" id="ARBA00022490"/>
    </source>
</evidence>
<accession>A0ABY7D1V4</accession>
<evidence type="ECO:0000313" key="5">
    <source>
        <dbReference type="Proteomes" id="UP001164743"/>
    </source>
</evidence>
<proteinExistence type="predicted"/>
<name>A0ABY7D1V4_9BASI</name>
<feature type="region of interest" description="Disordered" evidence="3">
    <location>
        <begin position="1"/>
        <end position="25"/>
    </location>
</feature>
<evidence type="ECO:0000256" key="1">
    <source>
        <dbReference type="ARBA" id="ARBA00004496"/>
    </source>
</evidence>
<evidence type="ECO:0000313" key="4">
    <source>
        <dbReference type="EMBL" id="WAQ91574.1"/>
    </source>
</evidence>